<dbReference type="PANTHER" id="PTHR33525:SF3">
    <property type="entry name" value="RIBONUCLEASE Y"/>
    <property type="match status" value="1"/>
</dbReference>
<sequence length="291" mass="32276">MTPRQLINDAGDLLSLPEACIRINQLADDPTSSALDMGLVISQDAGLSARLLKIVNSAFYGFPGRIDTISRAITIIGTKELRDLAMLTGACGVFTNIPRNLINMETFWHSSLTCGVLARNLAKNCQVLHPERLFLMGVLHDIGRLLMFQQLPIESRDILLISKGRDELISAAEREVLGFCHQDVGFELATEWGFPSAIGSAIRWHHSPDKANEDVLECYLIYLANLLADTLVWEGDLQQIKQQVLPSAWQVTGLAPEQCDIAIAEISGEIRELYTILMEQSQPTGKRDQSY</sequence>
<evidence type="ECO:0000313" key="3">
    <source>
        <dbReference type="Proteomes" id="UP000317355"/>
    </source>
</evidence>
<evidence type="ECO:0000259" key="1">
    <source>
        <dbReference type="PROSITE" id="PS51833"/>
    </source>
</evidence>
<protein>
    <submittedName>
        <fullName evidence="2">HDOD domain-containing protein</fullName>
    </submittedName>
</protein>
<gene>
    <name evidence="2" type="ORF">FHK82_16390</name>
</gene>
<name>A0A558CP94_9GAMM</name>
<dbReference type="PROSITE" id="PS51833">
    <property type="entry name" value="HDOD"/>
    <property type="match status" value="1"/>
</dbReference>
<dbReference type="SUPFAM" id="SSF109604">
    <property type="entry name" value="HD-domain/PDEase-like"/>
    <property type="match status" value="1"/>
</dbReference>
<dbReference type="EMBL" id="VMRY01000105">
    <property type="protein sequence ID" value="TVT50565.1"/>
    <property type="molecule type" value="Genomic_DNA"/>
</dbReference>
<feature type="domain" description="HDOD" evidence="1">
    <location>
        <begin position="13"/>
        <end position="208"/>
    </location>
</feature>
<proteinExistence type="predicted"/>
<evidence type="ECO:0000313" key="2">
    <source>
        <dbReference type="EMBL" id="TVT50565.1"/>
    </source>
</evidence>
<dbReference type="AlphaFoldDB" id="A0A558CP94"/>
<reference evidence="2 3" key="1">
    <citation type="submission" date="2019-07" db="EMBL/GenBank/DDBJ databases">
        <title>The pathways for chlorine oxyanion respiration interact through the shared metabolite chlorate.</title>
        <authorList>
            <person name="Barnum T.P."/>
            <person name="Cheng Y."/>
            <person name="Hill K.A."/>
            <person name="Lucas L.N."/>
            <person name="Carlson H.K."/>
            <person name="Coates J.D."/>
        </authorList>
    </citation>
    <scope>NUCLEOTIDE SEQUENCE [LARGE SCALE GENOMIC DNA]</scope>
    <source>
        <strain evidence="2">BK-3</strain>
    </source>
</reference>
<dbReference type="Proteomes" id="UP000317355">
    <property type="component" value="Unassembled WGS sequence"/>
</dbReference>
<accession>A0A558CP94</accession>
<organism evidence="2 3">
    <name type="scientific">Sedimenticola thiotaurini</name>
    <dbReference type="NCBI Taxonomy" id="1543721"/>
    <lineage>
        <taxon>Bacteria</taxon>
        <taxon>Pseudomonadati</taxon>
        <taxon>Pseudomonadota</taxon>
        <taxon>Gammaproteobacteria</taxon>
        <taxon>Chromatiales</taxon>
        <taxon>Sedimenticolaceae</taxon>
        <taxon>Sedimenticola</taxon>
    </lineage>
</organism>
<dbReference type="Pfam" id="PF08668">
    <property type="entry name" value="HDOD"/>
    <property type="match status" value="1"/>
</dbReference>
<dbReference type="PANTHER" id="PTHR33525">
    <property type="match status" value="1"/>
</dbReference>
<dbReference type="InterPro" id="IPR052340">
    <property type="entry name" value="RNase_Y/CdgJ"/>
</dbReference>
<comment type="caution">
    <text evidence="2">The sequence shown here is derived from an EMBL/GenBank/DDBJ whole genome shotgun (WGS) entry which is preliminary data.</text>
</comment>
<dbReference type="InterPro" id="IPR013976">
    <property type="entry name" value="HDOD"/>
</dbReference>
<dbReference type="Gene3D" id="1.10.3210.10">
    <property type="entry name" value="Hypothetical protein af1432"/>
    <property type="match status" value="1"/>
</dbReference>